<protein>
    <submittedName>
        <fullName evidence="6">C-type lectin protein</fullName>
    </submittedName>
</protein>
<dbReference type="Proteomes" id="UP000326198">
    <property type="component" value="Unassembled WGS sequence"/>
</dbReference>
<dbReference type="OrthoDB" id="659at2759"/>
<dbReference type="Pfam" id="PF03781">
    <property type="entry name" value="FGE-sulfatase"/>
    <property type="match status" value="1"/>
</dbReference>
<reference evidence="6 7" key="1">
    <citation type="submission" date="2019-04" db="EMBL/GenBank/DDBJ databases">
        <title>Friends and foes A comparative genomics studyof 23 Aspergillus species from section Flavi.</title>
        <authorList>
            <consortium name="DOE Joint Genome Institute"/>
            <person name="Kjaerbolling I."/>
            <person name="Vesth T."/>
            <person name="Frisvad J.C."/>
            <person name="Nybo J.L."/>
            <person name="Theobald S."/>
            <person name="Kildgaard S."/>
            <person name="Isbrandt T."/>
            <person name="Kuo A."/>
            <person name="Sato A."/>
            <person name="Lyhne E.K."/>
            <person name="Kogle M.E."/>
            <person name="Wiebenga A."/>
            <person name="Kun R.S."/>
            <person name="Lubbers R.J."/>
            <person name="Makela M.R."/>
            <person name="Barry K."/>
            <person name="Chovatia M."/>
            <person name="Clum A."/>
            <person name="Daum C."/>
            <person name="Haridas S."/>
            <person name="He G."/>
            <person name="LaButti K."/>
            <person name="Lipzen A."/>
            <person name="Mondo S."/>
            <person name="Riley R."/>
            <person name="Salamov A."/>
            <person name="Simmons B.A."/>
            <person name="Magnuson J.K."/>
            <person name="Henrissat B."/>
            <person name="Mortensen U.H."/>
            <person name="Larsen T.O."/>
            <person name="Devries R.P."/>
            <person name="Grigoriev I.V."/>
            <person name="Machida M."/>
            <person name="Baker S.E."/>
            <person name="Andersen M.R."/>
        </authorList>
    </citation>
    <scope>NUCLEOTIDE SEQUENCE [LARGE SCALE GENOMIC DNA]</scope>
    <source>
        <strain evidence="6 7">IBT 29228</strain>
    </source>
</reference>
<evidence type="ECO:0000256" key="2">
    <source>
        <dbReference type="ARBA" id="ARBA00023004"/>
    </source>
</evidence>
<dbReference type="InterPro" id="IPR042095">
    <property type="entry name" value="SUMF_sf"/>
</dbReference>
<feature type="domain" description="Sulfatase-modifying factor enzyme-like" evidence="4">
    <location>
        <begin position="227"/>
        <end position="490"/>
    </location>
</feature>
<dbReference type="SUPFAM" id="SSF56436">
    <property type="entry name" value="C-type lectin-like"/>
    <property type="match status" value="1"/>
</dbReference>
<dbReference type="InterPro" id="IPR024775">
    <property type="entry name" value="DinB-like"/>
</dbReference>
<comment type="pathway">
    <text evidence="3">Amino-acid biosynthesis; ergothioneine biosynthesis.</text>
</comment>
<dbReference type="PANTHER" id="PTHR43397">
    <property type="entry name" value="ERGOTHIONEINE BIOSYNTHESIS PROTEIN 1"/>
    <property type="match status" value="1"/>
</dbReference>
<keyword evidence="6" id="KW-0430">Lectin</keyword>
<dbReference type="Gene3D" id="3.90.1580.10">
    <property type="entry name" value="paralog of FGE (formylglycine-generating enzyme)"/>
    <property type="match status" value="1"/>
</dbReference>
<gene>
    <name evidence="6" type="ORF">BDV26DRAFT_275142</name>
</gene>
<keyword evidence="7" id="KW-1185">Reference proteome</keyword>
<evidence type="ECO:0000313" key="6">
    <source>
        <dbReference type="EMBL" id="KAE8371921.1"/>
    </source>
</evidence>
<dbReference type="InterPro" id="IPR005532">
    <property type="entry name" value="SUMF_dom"/>
</dbReference>
<dbReference type="SUPFAM" id="SSF109854">
    <property type="entry name" value="DinB/YfiT-like putative metalloenzymes"/>
    <property type="match status" value="1"/>
</dbReference>
<keyword evidence="1" id="KW-0560">Oxidoreductase</keyword>
<name>A0A5N7APY9_9EURO</name>
<evidence type="ECO:0000256" key="1">
    <source>
        <dbReference type="ARBA" id="ARBA00023002"/>
    </source>
</evidence>
<evidence type="ECO:0000313" key="7">
    <source>
        <dbReference type="Proteomes" id="UP000326198"/>
    </source>
</evidence>
<evidence type="ECO:0000259" key="4">
    <source>
        <dbReference type="Pfam" id="PF03781"/>
    </source>
</evidence>
<proteinExistence type="predicted"/>
<organism evidence="6 7">
    <name type="scientific">Aspergillus bertholletiae</name>
    <dbReference type="NCBI Taxonomy" id="1226010"/>
    <lineage>
        <taxon>Eukaryota</taxon>
        <taxon>Fungi</taxon>
        <taxon>Dikarya</taxon>
        <taxon>Ascomycota</taxon>
        <taxon>Pezizomycotina</taxon>
        <taxon>Eurotiomycetes</taxon>
        <taxon>Eurotiomycetidae</taxon>
        <taxon>Eurotiales</taxon>
        <taxon>Aspergillaceae</taxon>
        <taxon>Aspergillus</taxon>
        <taxon>Aspergillus subgen. Circumdati</taxon>
    </lineage>
</organism>
<dbReference type="InterPro" id="IPR016187">
    <property type="entry name" value="CTDL_fold"/>
</dbReference>
<sequence>MSVKYPSPSVFAFPLKPKEYASAPLPSLEEWKKLWAAWDLVTTKMIPASALMERPIPLRNPLLFYLGHIPAFEDIHLTRATDGNPTEPAIFHDFFQRGIDPDVDDPTKCHDHSQLPESWPTLEEILDYRERVNKRITVLYNDPDAMSNRTIMRALWIGFEHEGLHLETFLYLTVQSPSVLPPPGPTPDFEAMAKKAFSERVQNQWFGIPDQTFTIGFDDPESDEGPNQFFAWDNEREPYSVTVLAFEAQARPVCNEEYARYLFTTGKRTVPITWTQNPNASLAASGKATVNQPMTDNGDSGFTQFIATLAIKTVYGPVPLALALDWPLMASYNEVEGYAEWVKARIPTLHEVRSIHEYAEKQKAKRNPPCNDCSPKPQPDPEEIFVDLTGCNAGLQHFHPIAVTQNGNRISGLGDMGGAWEWTSSVFAPQPNFKPMDIYPGYSADFMHGKHKAVVGGSWATHPRITGRKCFLNWWQMSYLYPWVAVRLVRDIVNAR</sequence>
<feature type="domain" description="DinB-like" evidence="5">
    <location>
        <begin position="46"/>
        <end position="168"/>
    </location>
</feature>
<dbReference type="InterPro" id="IPR051128">
    <property type="entry name" value="EgtD_Methyltrsf_superfamily"/>
</dbReference>
<dbReference type="InterPro" id="IPR034660">
    <property type="entry name" value="DinB/YfiT-like"/>
</dbReference>
<accession>A0A5N7APY9</accession>
<evidence type="ECO:0000256" key="3">
    <source>
        <dbReference type="ARBA" id="ARBA00037882"/>
    </source>
</evidence>
<dbReference type="GO" id="GO:0030246">
    <property type="term" value="F:carbohydrate binding"/>
    <property type="evidence" value="ECO:0007669"/>
    <property type="project" value="UniProtKB-KW"/>
</dbReference>
<keyword evidence="2" id="KW-0408">Iron</keyword>
<dbReference type="EMBL" id="ML736387">
    <property type="protein sequence ID" value="KAE8371921.1"/>
    <property type="molecule type" value="Genomic_DNA"/>
</dbReference>
<evidence type="ECO:0000259" key="5">
    <source>
        <dbReference type="Pfam" id="PF12867"/>
    </source>
</evidence>
<dbReference type="Pfam" id="PF12867">
    <property type="entry name" value="DinB_2"/>
    <property type="match status" value="1"/>
</dbReference>
<dbReference type="AlphaFoldDB" id="A0A5N7APY9"/>
<dbReference type="PANTHER" id="PTHR43397:SF1">
    <property type="entry name" value="ERGOTHIONEINE BIOSYNTHESIS PROTEIN 1"/>
    <property type="match status" value="1"/>
</dbReference>